<proteinExistence type="predicted"/>
<dbReference type="PANTHER" id="PTHR13696">
    <property type="entry name" value="P-LOOP CONTAINING NUCLEOSIDE TRIPHOSPHATE HYDROLASE"/>
    <property type="match status" value="1"/>
</dbReference>
<dbReference type="Pfam" id="PF01656">
    <property type="entry name" value="CbiA"/>
    <property type="match status" value="1"/>
</dbReference>
<name>A0ABQ3K6J3_9DEIO</name>
<comment type="caution">
    <text evidence="2">The sequence shown here is derived from an EMBL/GenBank/DDBJ whole genome shotgun (WGS) entry which is preliminary data.</text>
</comment>
<dbReference type="Gene3D" id="3.40.50.300">
    <property type="entry name" value="P-loop containing nucleotide triphosphate hydrolases"/>
    <property type="match status" value="1"/>
</dbReference>
<dbReference type="SUPFAM" id="SSF52540">
    <property type="entry name" value="P-loop containing nucleoside triphosphate hydrolases"/>
    <property type="match status" value="1"/>
</dbReference>
<sequence length="203" mass="21856">MPKVIAVTSEKGGVGKSTLAVHLAGALSERGLETALIDEDGRVGSSLRWQQRGPGLPFPVLDPDDVKPKRLARLDAVIIDTEGRPRRRDLRELAGRADLILVPSGVSPLELDATQELMGFLGAEPGAARRSMVVLTRVPPVGHAADTAREDLRELGIRVANTAVRQYAAYQKAAEQGVLCRDVRDERSAAAWADLLALSREVI</sequence>
<organism evidence="2 3">
    <name type="scientific">Deinococcus piscis</name>
    <dbReference type="NCBI Taxonomy" id="394230"/>
    <lineage>
        <taxon>Bacteria</taxon>
        <taxon>Thermotogati</taxon>
        <taxon>Deinococcota</taxon>
        <taxon>Deinococci</taxon>
        <taxon>Deinococcales</taxon>
        <taxon>Deinococcaceae</taxon>
        <taxon>Deinococcus</taxon>
    </lineage>
</organism>
<feature type="domain" description="CobQ/CobB/MinD/ParA nucleotide binding" evidence="1">
    <location>
        <begin position="5"/>
        <end position="177"/>
    </location>
</feature>
<evidence type="ECO:0000313" key="3">
    <source>
        <dbReference type="Proteomes" id="UP000632154"/>
    </source>
</evidence>
<protein>
    <submittedName>
        <fullName evidence="2">Chromosome partitioning protein ParA</fullName>
    </submittedName>
</protein>
<evidence type="ECO:0000313" key="2">
    <source>
        <dbReference type="EMBL" id="GHG05832.1"/>
    </source>
</evidence>
<dbReference type="RefSeq" id="WP_189643369.1">
    <property type="nucleotide sequence ID" value="NZ_BNAL01000022.1"/>
</dbReference>
<dbReference type="InterPro" id="IPR050678">
    <property type="entry name" value="DNA_Partitioning_ATPase"/>
</dbReference>
<dbReference type="EMBL" id="BNAL01000022">
    <property type="protein sequence ID" value="GHG05832.1"/>
    <property type="molecule type" value="Genomic_DNA"/>
</dbReference>
<gene>
    <name evidence="2" type="ORF">GCM10017783_18070</name>
</gene>
<keyword evidence="3" id="KW-1185">Reference proteome</keyword>
<evidence type="ECO:0000259" key="1">
    <source>
        <dbReference type="Pfam" id="PF01656"/>
    </source>
</evidence>
<dbReference type="InterPro" id="IPR027417">
    <property type="entry name" value="P-loop_NTPase"/>
</dbReference>
<dbReference type="InterPro" id="IPR002586">
    <property type="entry name" value="CobQ/CobB/MinD/ParA_Nub-bd_dom"/>
</dbReference>
<reference evidence="3" key="1">
    <citation type="journal article" date="2019" name="Int. J. Syst. Evol. Microbiol.">
        <title>The Global Catalogue of Microorganisms (GCM) 10K type strain sequencing project: providing services to taxonomists for standard genome sequencing and annotation.</title>
        <authorList>
            <consortium name="The Broad Institute Genomics Platform"/>
            <consortium name="The Broad Institute Genome Sequencing Center for Infectious Disease"/>
            <person name="Wu L."/>
            <person name="Ma J."/>
        </authorList>
    </citation>
    <scope>NUCLEOTIDE SEQUENCE [LARGE SCALE GENOMIC DNA]</scope>
    <source>
        <strain evidence="3">CGMCC 1.18439</strain>
    </source>
</reference>
<dbReference type="Proteomes" id="UP000632154">
    <property type="component" value="Unassembled WGS sequence"/>
</dbReference>
<dbReference type="PANTHER" id="PTHR13696:SF96">
    <property type="entry name" value="COBQ_COBB_MIND_PARA NUCLEOTIDE BINDING DOMAIN-CONTAINING PROTEIN"/>
    <property type="match status" value="1"/>
</dbReference>
<dbReference type="CDD" id="cd02042">
    <property type="entry name" value="ParAB_family"/>
    <property type="match status" value="1"/>
</dbReference>
<dbReference type="PIRSF" id="PIRSF009320">
    <property type="entry name" value="Nuc_binding_HP_1000"/>
    <property type="match status" value="1"/>
</dbReference>
<accession>A0ABQ3K6J3</accession>